<dbReference type="PANTHER" id="PTHR37951">
    <property type="entry name" value="CYTOPLASMIC PROTEIN-RELATED"/>
    <property type="match status" value="1"/>
</dbReference>
<dbReference type="InterPro" id="IPR017740">
    <property type="entry name" value="TssA-like"/>
</dbReference>
<feature type="region of interest" description="Disordered" evidence="1">
    <location>
        <begin position="1"/>
        <end position="20"/>
    </location>
</feature>
<dbReference type="PANTHER" id="PTHR37951:SF1">
    <property type="entry name" value="TYPE VI SECRETION SYSTEM COMPONENT TSSA1"/>
    <property type="match status" value="1"/>
</dbReference>
<sequence>MAAADPDLDPEPFLAPIAGPDPAGQKLTLLEWNRLKDLTEDFDPARDLTDDDRRNPQYADAVKKVPQWDAVLQFGLTHLRAKGKDLRNVFAVVEARTRRRGFAGVRDGLKLLRRLCEECWDRMYPVIDDPTNPSDVEARTGLFSFLDEELKQPFFPTTIRAIPLFSPADKPAVSFLNCQSPGQNQPATVSQDEFRAAVAAAPGEQIAAVRRDNELIAAALDELQQLVRVLNAKAGEAAPGLNGLRKALTDCRTMTQEVLRLRAGDAGVAPADAGEPTAEGGESVSGGAPVATTRPGAVRTRADVYARLAELTQELERFEPHSPVPYLIRRAIEMRDLRFPELVDQLTSDKRLLEFIRNPLEVNTGG</sequence>
<name>A0A225DFX5_9BACT</name>
<feature type="compositionally biased region" description="Acidic residues" evidence="1">
    <location>
        <begin position="1"/>
        <end position="10"/>
    </location>
</feature>
<dbReference type="Pfam" id="PF06812">
    <property type="entry name" value="ImpA_N"/>
    <property type="match status" value="1"/>
</dbReference>
<evidence type="ECO:0000313" key="4">
    <source>
        <dbReference type="Proteomes" id="UP000214646"/>
    </source>
</evidence>
<dbReference type="OrthoDB" id="9771118at2"/>
<dbReference type="EMBL" id="NIDE01000014">
    <property type="protein sequence ID" value="OWK38544.1"/>
    <property type="molecule type" value="Genomic_DNA"/>
</dbReference>
<dbReference type="Proteomes" id="UP000214646">
    <property type="component" value="Unassembled WGS sequence"/>
</dbReference>
<evidence type="ECO:0000256" key="1">
    <source>
        <dbReference type="SAM" id="MobiDB-lite"/>
    </source>
</evidence>
<dbReference type="AlphaFoldDB" id="A0A225DFX5"/>
<organism evidence="3 4">
    <name type="scientific">Fimbriiglobus ruber</name>
    <dbReference type="NCBI Taxonomy" id="1908690"/>
    <lineage>
        <taxon>Bacteria</taxon>
        <taxon>Pseudomonadati</taxon>
        <taxon>Planctomycetota</taxon>
        <taxon>Planctomycetia</taxon>
        <taxon>Gemmatales</taxon>
        <taxon>Gemmataceae</taxon>
        <taxon>Fimbriiglobus</taxon>
    </lineage>
</organism>
<protein>
    <submittedName>
        <fullName evidence="3">Uncharacterized protein ImpA</fullName>
    </submittedName>
</protein>
<gene>
    <name evidence="3" type="ORF">FRUB_07664</name>
</gene>
<feature type="domain" description="ImpA N-terminal" evidence="2">
    <location>
        <begin position="14"/>
        <end position="146"/>
    </location>
</feature>
<dbReference type="RefSeq" id="WP_088258319.1">
    <property type="nucleotide sequence ID" value="NZ_NIDE01000014.1"/>
</dbReference>
<dbReference type="InterPro" id="IPR010657">
    <property type="entry name" value="ImpA_N"/>
</dbReference>
<proteinExistence type="predicted"/>
<evidence type="ECO:0000313" key="3">
    <source>
        <dbReference type="EMBL" id="OWK38544.1"/>
    </source>
</evidence>
<reference evidence="4" key="1">
    <citation type="submission" date="2017-06" db="EMBL/GenBank/DDBJ databases">
        <title>Genome analysis of Fimbriiglobus ruber SP5, the first member of the order Planctomycetales with confirmed chitinolytic capability.</title>
        <authorList>
            <person name="Ravin N.V."/>
            <person name="Rakitin A.L."/>
            <person name="Ivanova A.A."/>
            <person name="Beletsky A.V."/>
            <person name="Kulichevskaya I.S."/>
            <person name="Mardanov A.V."/>
            <person name="Dedysh S.N."/>
        </authorList>
    </citation>
    <scope>NUCLEOTIDE SEQUENCE [LARGE SCALE GENOMIC DNA]</scope>
    <source>
        <strain evidence="4">SP5</strain>
    </source>
</reference>
<comment type="caution">
    <text evidence="3">The sequence shown here is derived from an EMBL/GenBank/DDBJ whole genome shotgun (WGS) entry which is preliminary data.</text>
</comment>
<evidence type="ECO:0000259" key="2">
    <source>
        <dbReference type="Pfam" id="PF06812"/>
    </source>
</evidence>
<dbReference type="NCBIfam" id="TIGR03363">
    <property type="entry name" value="VI_chp_8"/>
    <property type="match status" value="1"/>
</dbReference>
<keyword evidence="4" id="KW-1185">Reference proteome</keyword>
<accession>A0A225DFX5</accession>
<feature type="region of interest" description="Disordered" evidence="1">
    <location>
        <begin position="267"/>
        <end position="295"/>
    </location>
</feature>